<evidence type="ECO:0000313" key="1">
    <source>
        <dbReference type="EMBL" id="APW42009.1"/>
    </source>
</evidence>
<dbReference type="STRING" id="1484693.RS694_05295"/>
<sequence>MAAAWTLDFNLTRNETMATSKSATHTGLPEGFESPLKRVAMEERCDDIIASIATLSQKSLADVHKMAAQLGVPAVGPYFIYESKIAAILINLAGLVATSYKEFSSYGELGNASILLVDYDEITEMGRHVVFVRVPGQKGSPEWSYIIDVGNWIEPEYHYTTALNKYKPAYFINVTPRPQAKGK</sequence>
<evidence type="ECO:0000313" key="2">
    <source>
        <dbReference type="Proteomes" id="UP000186110"/>
    </source>
</evidence>
<protein>
    <submittedName>
        <fullName evidence="1">Uncharacterized protein</fullName>
    </submittedName>
</protein>
<gene>
    <name evidence="1" type="ORF">RS694_05295</name>
</gene>
<dbReference type="AlphaFoldDB" id="A0A1P8K7M5"/>
<name>A0A1P8K7M5_9BURK</name>
<dbReference type="Proteomes" id="UP000186110">
    <property type="component" value="Chromosome"/>
</dbReference>
<dbReference type="KEGG" id="rsb:RS694_05295"/>
<keyword evidence="2" id="KW-1185">Reference proteome</keyword>
<proteinExistence type="predicted"/>
<dbReference type="EMBL" id="CP019239">
    <property type="protein sequence ID" value="APW42009.1"/>
    <property type="molecule type" value="Genomic_DNA"/>
</dbReference>
<organism evidence="1 2">
    <name type="scientific">Rhodoferax saidenbachensis</name>
    <dbReference type="NCBI Taxonomy" id="1484693"/>
    <lineage>
        <taxon>Bacteria</taxon>
        <taxon>Pseudomonadati</taxon>
        <taxon>Pseudomonadota</taxon>
        <taxon>Betaproteobacteria</taxon>
        <taxon>Burkholderiales</taxon>
        <taxon>Comamonadaceae</taxon>
        <taxon>Rhodoferax</taxon>
    </lineage>
</organism>
<accession>A0A1P8K7M5</accession>
<reference evidence="1 2" key="1">
    <citation type="submission" date="2017-01" db="EMBL/GenBank/DDBJ databases">
        <authorList>
            <person name="Mah S.A."/>
            <person name="Swanson W.J."/>
            <person name="Moy G.W."/>
            <person name="Vacquier V.D."/>
        </authorList>
    </citation>
    <scope>NUCLEOTIDE SEQUENCE [LARGE SCALE GENOMIC DNA]</scope>
    <source>
        <strain evidence="1 2">DSM 22694</strain>
    </source>
</reference>